<protein>
    <submittedName>
        <fullName evidence="1">Uncharacterized protein</fullName>
    </submittedName>
</protein>
<organism evidence="1 2">
    <name type="scientific">Hoeflea halophila</name>
    <dbReference type="NCBI Taxonomy" id="714899"/>
    <lineage>
        <taxon>Bacteria</taxon>
        <taxon>Pseudomonadati</taxon>
        <taxon>Pseudomonadota</taxon>
        <taxon>Alphaproteobacteria</taxon>
        <taxon>Hyphomicrobiales</taxon>
        <taxon>Rhizobiaceae</taxon>
        <taxon>Hoeflea</taxon>
    </lineage>
</organism>
<dbReference type="OrthoDB" id="7951177at2"/>
<dbReference type="Proteomes" id="UP000219465">
    <property type="component" value="Unassembled WGS sequence"/>
</dbReference>
<keyword evidence="2" id="KW-1185">Reference proteome</keyword>
<accession>A0A286ICX6</accession>
<dbReference type="EMBL" id="OCPC01000004">
    <property type="protein sequence ID" value="SOE17922.1"/>
    <property type="molecule type" value="Genomic_DNA"/>
</dbReference>
<dbReference type="AlphaFoldDB" id="A0A286ICX6"/>
<evidence type="ECO:0000313" key="2">
    <source>
        <dbReference type="Proteomes" id="UP000219465"/>
    </source>
</evidence>
<reference evidence="2" key="1">
    <citation type="submission" date="2017-08" db="EMBL/GenBank/DDBJ databases">
        <authorList>
            <person name="Varghese N."/>
            <person name="Submissions S."/>
        </authorList>
    </citation>
    <scope>NUCLEOTIDE SEQUENCE [LARGE SCALE GENOMIC DNA]</scope>
    <source>
        <strain evidence="2">KCTC 23107</strain>
    </source>
</reference>
<gene>
    <name evidence="1" type="ORF">SAMN05877838_2827</name>
</gene>
<proteinExistence type="predicted"/>
<dbReference type="RefSeq" id="WP_097108411.1">
    <property type="nucleotide sequence ID" value="NZ_OCPC01000004.1"/>
</dbReference>
<name>A0A286ICX6_9HYPH</name>
<sequence>MPAIHLSPEEISAHQHISRGEKLEWLNDMKLDLELQNRRGIVDPDRFDRLSASIEHAIARVTQQVSDRRRRRYRTEGTVPEHLSHI</sequence>
<evidence type="ECO:0000313" key="1">
    <source>
        <dbReference type="EMBL" id="SOE17922.1"/>
    </source>
</evidence>